<comment type="subcellular location">
    <subcellularLocation>
        <location evidence="3">Cell projection</location>
        <location evidence="3">Axon</location>
    </subcellularLocation>
    <subcellularLocation>
        <location evidence="2">Cell projection</location>
        <location evidence="2">Dendrite</location>
    </subcellularLocation>
    <subcellularLocation>
        <location evidence="4">Cell projection</location>
        <location evidence="4">Growth cone</location>
    </subcellularLocation>
    <subcellularLocation>
        <location evidence="1">Cytoplasm</location>
        <location evidence="1">Cytoskeleton</location>
    </subcellularLocation>
</comment>
<dbReference type="GO" id="GO:0030426">
    <property type="term" value="C:growth cone"/>
    <property type="evidence" value="ECO:0007669"/>
    <property type="project" value="UniProtKB-SubCell"/>
</dbReference>
<dbReference type="GO" id="GO:0051231">
    <property type="term" value="P:spindle elongation"/>
    <property type="evidence" value="ECO:0007669"/>
    <property type="project" value="TreeGrafter"/>
</dbReference>
<evidence type="ECO:0000256" key="2">
    <source>
        <dbReference type="ARBA" id="ARBA00004279"/>
    </source>
</evidence>
<dbReference type="GO" id="GO:0007018">
    <property type="term" value="P:microtubule-based movement"/>
    <property type="evidence" value="ECO:0007669"/>
    <property type="project" value="InterPro"/>
</dbReference>
<dbReference type="SUPFAM" id="SSF50978">
    <property type="entry name" value="WD40 repeat-like"/>
    <property type="match status" value="1"/>
</dbReference>
<evidence type="ECO:0000256" key="4">
    <source>
        <dbReference type="ARBA" id="ARBA00004624"/>
    </source>
</evidence>
<dbReference type="PROSITE" id="PS00678">
    <property type="entry name" value="WD_REPEATS_1"/>
    <property type="match status" value="1"/>
</dbReference>
<feature type="region of interest" description="Disordered" evidence="19">
    <location>
        <begin position="1000"/>
        <end position="1151"/>
    </location>
</feature>
<dbReference type="PANTHER" id="PTHR47969">
    <property type="entry name" value="CHROMOSOME-ASSOCIATED KINESIN KIF4A-RELATED"/>
    <property type="match status" value="1"/>
</dbReference>
<dbReference type="InterPro" id="IPR019775">
    <property type="entry name" value="WD40_repeat_CS"/>
</dbReference>
<evidence type="ECO:0000256" key="14">
    <source>
        <dbReference type="ARBA" id="ARBA00023212"/>
    </source>
</evidence>
<dbReference type="CDD" id="cd01372">
    <property type="entry name" value="KISc_KIF4"/>
    <property type="match status" value="1"/>
</dbReference>
<dbReference type="InterPro" id="IPR056533">
    <property type="entry name" value="KIF21A/B_hel_1"/>
</dbReference>
<dbReference type="PANTHER" id="PTHR47969:SF28">
    <property type="entry name" value="KINESIN-LIKE PROTEIN KIF21B"/>
    <property type="match status" value="1"/>
</dbReference>
<keyword evidence="8" id="KW-0493">Microtubule</keyword>
<comment type="similarity">
    <text evidence="17">Belongs to the TRAFAC class myosin-kinesin ATPase superfamily. Kinesin family.</text>
</comment>
<keyword evidence="10 17" id="KW-0547">Nucleotide-binding</keyword>
<dbReference type="Pfam" id="PF00400">
    <property type="entry name" value="WD40"/>
    <property type="match status" value="3"/>
</dbReference>
<dbReference type="Gene3D" id="3.40.850.10">
    <property type="entry name" value="Kinesin motor domain"/>
    <property type="match status" value="1"/>
</dbReference>
<feature type="domain" description="Kinesin motor" evidence="20">
    <location>
        <begin position="34"/>
        <end position="392"/>
    </location>
</feature>
<dbReference type="FunFam" id="3.40.850.10:FF:000011">
    <property type="entry name" value="Kinesin family member 21A"/>
    <property type="match status" value="1"/>
</dbReference>
<sequence length="1516" mass="166481">MMFEGLTGRSVFRSNNIFITCLNPYENMASDESSVRVAVRIRPQTPAEVLEGCGICARAGDAAGEGGIALGSERAFTFDYAFEPLVGQQEIYDTCVRKLVESALDGYNATVLAYGQTGSGKTYTMGSGWEGEGDLDEDKRGIIPRAIRDLFTGAEERAEAARAQGQLPPEFSVQAQFIELYNEDIVDLLDPAKDPYAKGNLKITEDGCGGVRIIGASIRAVRGAKEALGALRAGALARTTAATNMNSSSSRSHAVFTLLLRQRRLADHEGVKEMETDGDAPEQYETLTAKFHFVDLAGSERLKRTGATGERAREGISINCGLLALGNVISALGDKSRKVMHVPYRDSKLTRLLQDSLGGNSNTVMIACVSPSDRDFMETLNTLKYANRARNIKNRCVVNQDLTSRTIHQLRQEVARLQLELTEYKQGKRIISENGEEGWSDVVQENAILHNEIESLRRRLHALQGTVDKLSARNSELLAEKALGAWVPKEGNPDASECNLTALVQGYVSEIEDLRAQLMESNALYEASRRREARTRHDSSVLDTSTIIDDAKRELYKEKELLARSMGELEFQRKLTEVPEPFGERERAEGESAGDSEPSEEDESDSEEDNEIKGQQLLTAQLAALSEDIDTKARLVDQLEASQRRLAALRTHYEQRLDHLHQQIKATGEERDKVLASLASQSSQPSDKLKRVKEEYERRVSSMSRELRRLQAAQREHARLQKSQQHTAHQIHSLRNELQNLKRDKVKLVQRMRMESKRHAQAEAARAKEVAQLRKESRKNANLIRNLEAETKLKEQVLKRKQEEVSLLRRGHRDKLSSRAAGRLHDRNRGRARMTGREVWSRLECWLSRACAARTTLAELEVTLEHQLKQRDTVGASQVNDPDSKALLAYLRGAIAETQSQIMQIEEENEENELPRVLEQIECEAARYALERLAAVALQHAHESARNSKTLLDTRARLAEVEEKCEQTASALRAADENNLNPWNNSQAFAALLAHVSSGTSTRSVSPVDSSLLDTRPPVLGVRETNTAPASPPDDNSPFQRNTVRRGSVRLRDLGVYSRDENVDPMTQSLVEPTSPKPVPLSRVPSAPGSLRGLQPINSQLSSPVANRRAPPESPRPIRRQHSLAKPASLDASGASENTPPASPSAARRARDEDVFQRLAGVASEQAPTGTVKVLSLKQRLSTCAMGGGTWLQCTHVAEGHVGAVSALAAVPNALYSGGVDRTVRGWDLNVGREAWRAWCGFGVNALSAGQGVTGHDSRVVIAAAGCAVRLFDTRSNAPVATLWSSGAAGANQALTRSVESSITAIALTEPQILYTAAGDKLRVWDLRMLECVYKTWSGHTAPVMCMVRMSLPQCDRLATGSKDHCVRVFDWTHVNGVWEASNRRLLEPPHYDGVQALVLRNSSSGGELLYSASRDSSLKCWRLSDNTLAHSVMNAHKGWVTGICGVGGLHNTGGWIASCGRDQALRLWSPSLKPAAPPAPLPDLPHALAACSATGSLFTAGSGGEVRAWRVLLDP</sequence>
<evidence type="ECO:0000256" key="18">
    <source>
        <dbReference type="SAM" id="Coils"/>
    </source>
</evidence>
<dbReference type="GO" id="GO:0003777">
    <property type="term" value="F:microtubule motor activity"/>
    <property type="evidence" value="ECO:0007669"/>
    <property type="project" value="InterPro"/>
</dbReference>
<evidence type="ECO:0000313" key="21">
    <source>
        <dbReference type="EMBL" id="CAH3951369.1"/>
    </source>
</evidence>
<dbReference type="InterPro" id="IPR027417">
    <property type="entry name" value="P-loop_NTPase"/>
</dbReference>
<evidence type="ECO:0000256" key="19">
    <source>
        <dbReference type="SAM" id="MobiDB-lite"/>
    </source>
</evidence>
<dbReference type="Pfam" id="PF00225">
    <property type="entry name" value="Kinesin"/>
    <property type="match status" value="1"/>
</dbReference>
<dbReference type="PROSITE" id="PS50082">
    <property type="entry name" value="WD_REPEATS_2"/>
    <property type="match status" value="1"/>
</dbReference>
<dbReference type="GO" id="GO:0007052">
    <property type="term" value="P:mitotic spindle organization"/>
    <property type="evidence" value="ECO:0007669"/>
    <property type="project" value="TreeGrafter"/>
</dbReference>
<dbReference type="Gene3D" id="2.130.10.10">
    <property type="entry name" value="YVTN repeat-like/Quinoprotein amine dehydrogenase"/>
    <property type="match status" value="2"/>
</dbReference>
<dbReference type="InterPro" id="IPR036322">
    <property type="entry name" value="WD40_repeat_dom_sf"/>
</dbReference>
<evidence type="ECO:0000256" key="15">
    <source>
        <dbReference type="ARBA" id="ARBA00023273"/>
    </source>
</evidence>
<evidence type="ECO:0000256" key="3">
    <source>
        <dbReference type="ARBA" id="ARBA00004489"/>
    </source>
</evidence>
<keyword evidence="12 18" id="KW-0175">Coiled coil</keyword>
<evidence type="ECO:0000256" key="17">
    <source>
        <dbReference type="PROSITE-ProRule" id="PRU00283"/>
    </source>
</evidence>
<dbReference type="SUPFAM" id="SSF52540">
    <property type="entry name" value="P-loop containing nucleoside triphosphate hydrolases"/>
    <property type="match status" value="1"/>
</dbReference>
<dbReference type="PRINTS" id="PR00380">
    <property type="entry name" value="KINESINHEAVY"/>
</dbReference>
<keyword evidence="7 16" id="KW-0853">WD repeat</keyword>
<dbReference type="GO" id="GO:0005874">
    <property type="term" value="C:microtubule"/>
    <property type="evidence" value="ECO:0007669"/>
    <property type="project" value="UniProtKB-KW"/>
</dbReference>
<protein>
    <recommendedName>
        <fullName evidence="20">Kinesin motor domain-containing protein</fullName>
    </recommendedName>
</protein>
<evidence type="ECO:0000256" key="12">
    <source>
        <dbReference type="ARBA" id="ARBA00023054"/>
    </source>
</evidence>
<dbReference type="Pfam" id="PF25764">
    <property type="entry name" value="KIF21A_4th"/>
    <property type="match status" value="1"/>
</dbReference>
<dbReference type="PROSITE" id="PS50067">
    <property type="entry name" value="KINESIN_MOTOR_2"/>
    <property type="match status" value="1"/>
</dbReference>
<dbReference type="PROSITE" id="PS00411">
    <property type="entry name" value="KINESIN_MOTOR_1"/>
    <property type="match status" value="1"/>
</dbReference>
<dbReference type="GO" id="GO:0008017">
    <property type="term" value="F:microtubule binding"/>
    <property type="evidence" value="ECO:0007669"/>
    <property type="project" value="InterPro"/>
</dbReference>
<evidence type="ECO:0000259" key="20">
    <source>
        <dbReference type="PROSITE" id="PS50067"/>
    </source>
</evidence>
<dbReference type="GO" id="GO:0005524">
    <property type="term" value="F:ATP binding"/>
    <property type="evidence" value="ECO:0007669"/>
    <property type="project" value="UniProtKB-UniRule"/>
</dbReference>
<feature type="region of interest" description="Disordered" evidence="19">
    <location>
        <begin position="573"/>
        <end position="612"/>
    </location>
</feature>
<evidence type="ECO:0000256" key="1">
    <source>
        <dbReference type="ARBA" id="ARBA00004245"/>
    </source>
</evidence>
<dbReference type="GO" id="GO:0030425">
    <property type="term" value="C:dendrite"/>
    <property type="evidence" value="ECO:0007669"/>
    <property type="project" value="UniProtKB-SubCell"/>
</dbReference>
<dbReference type="InterPro" id="IPR056532">
    <property type="entry name" value="KIF21A/B_hel_2"/>
</dbReference>
<keyword evidence="9" id="KW-0677">Repeat</keyword>
<evidence type="ECO:0000256" key="10">
    <source>
        <dbReference type="ARBA" id="ARBA00022741"/>
    </source>
</evidence>
<feature type="compositionally biased region" description="Polar residues" evidence="19">
    <location>
        <begin position="1000"/>
        <end position="1013"/>
    </location>
</feature>
<keyword evidence="13 17" id="KW-0505">Motor protein</keyword>
<dbReference type="SMART" id="SM00129">
    <property type="entry name" value="KISc"/>
    <property type="match status" value="1"/>
</dbReference>
<gene>
    <name evidence="21" type="ORF">PIBRA_LOCUS1465</name>
</gene>
<evidence type="ECO:0000256" key="6">
    <source>
        <dbReference type="ARBA" id="ARBA00022553"/>
    </source>
</evidence>
<evidence type="ECO:0000256" key="11">
    <source>
        <dbReference type="ARBA" id="ARBA00022840"/>
    </source>
</evidence>
<dbReference type="InterPro" id="IPR015943">
    <property type="entry name" value="WD40/YVTN_repeat-like_dom_sf"/>
</dbReference>
<evidence type="ECO:0000256" key="8">
    <source>
        <dbReference type="ARBA" id="ARBA00022701"/>
    </source>
</evidence>
<feature type="binding site" evidence="17">
    <location>
        <begin position="115"/>
        <end position="122"/>
    </location>
    <ligand>
        <name>ATP</name>
        <dbReference type="ChEBI" id="CHEBI:30616"/>
    </ligand>
</feature>
<feature type="coiled-coil region" evidence="18">
    <location>
        <begin position="622"/>
        <end position="652"/>
    </location>
</feature>
<feature type="coiled-coil region" evidence="18">
    <location>
        <begin position="686"/>
        <end position="804"/>
    </location>
</feature>
<dbReference type="SMART" id="SM00320">
    <property type="entry name" value="WD40"/>
    <property type="match status" value="5"/>
</dbReference>
<feature type="compositionally biased region" description="Acidic residues" evidence="19">
    <location>
        <begin position="592"/>
        <end position="610"/>
    </location>
</feature>
<evidence type="ECO:0000256" key="9">
    <source>
        <dbReference type="ARBA" id="ARBA00022737"/>
    </source>
</evidence>
<dbReference type="EMBL" id="CALOZG010000002">
    <property type="protein sequence ID" value="CAH3951369.1"/>
    <property type="molecule type" value="Genomic_DNA"/>
</dbReference>
<dbReference type="InterPro" id="IPR027640">
    <property type="entry name" value="Kinesin-like_fam"/>
</dbReference>
<keyword evidence="6" id="KW-0597">Phosphoprotein</keyword>
<dbReference type="InterPro" id="IPR001752">
    <property type="entry name" value="Kinesin_motor_dom"/>
</dbReference>
<reference evidence="21" key="1">
    <citation type="submission" date="2022-05" db="EMBL/GenBank/DDBJ databases">
        <authorList>
            <person name="Okamura Y."/>
        </authorList>
    </citation>
    <scope>NUCLEOTIDE SEQUENCE</scope>
</reference>
<evidence type="ECO:0000256" key="5">
    <source>
        <dbReference type="ARBA" id="ARBA00022490"/>
    </source>
</evidence>
<evidence type="ECO:0000313" key="22">
    <source>
        <dbReference type="Proteomes" id="UP001152562"/>
    </source>
</evidence>
<dbReference type="InterPro" id="IPR036961">
    <property type="entry name" value="Kinesin_motor_dom_sf"/>
</dbReference>
<keyword evidence="11 17" id="KW-0067">ATP-binding</keyword>
<accession>A0A9P0X1E0</accession>
<dbReference type="InterPro" id="IPR019821">
    <property type="entry name" value="Kinesin_motor_CS"/>
</dbReference>
<feature type="coiled-coil region" evidence="18">
    <location>
        <begin position="407"/>
        <end position="480"/>
    </location>
</feature>
<dbReference type="Proteomes" id="UP001152562">
    <property type="component" value="Unassembled WGS sequence"/>
</dbReference>
<dbReference type="PROSITE" id="PS50294">
    <property type="entry name" value="WD_REPEATS_REGION"/>
    <property type="match status" value="1"/>
</dbReference>
<dbReference type="Pfam" id="PF23203">
    <property type="entry name" value="KIF21A"/>
    <property type="match status" value="1"/>
</dbReference>
<comment type="caution">
    <text evidence="21">The sequence shown here is derived from an EMBL/GenBank/DDBJ whole genome shotgun (WGS) entry which is preliminary data.</text>
</comment>
<feature type="compositionally biased region" description="Basic and acidic residues" evidence="19">
    <location>
        <begin position="1050"/>
        <end position="1062"/>
    </location>
</feature>
<evidence type="ECO:0000256" key="13">
    <source>
        <dbReference type="ARBA" id="ARBA00023175"/>
    </source>
</evidence>
<keyword evidence="14" id="KW-0206">Cytoskeleton</keyword>
<feature type="compositionally biased region" description="Basic and acidic residues" evidence="19">
    <location>
        <begin position="573"/>
        <end position="590"/>
    </location>
</feature>
<evidence type="ECO:0000256" key="16">
    <source>
        <dbReference type="PROSITE-ProRule" id="PRU00221"/>
    </source>
</evidence>
<evidence type="ECO:0000256" key="7">
    <source>
        <dbReference type="ARBA" id="ARBA00022574"/>
    </source>
</evidence>
<dbReference type="Pfam" id="PF23204">
    <property type="entry name" value="KIF21A_2nd"/>
    <property type="match status" value="1"/>
</dbReference>
<feature type="compositionally biased region" description="Polar residues" evidence="19">
    <location>
        <begin position="1096"/>
        <end position="1105"/>
    </location>
</feature>
<keyword evidence="5" id="KW-0963">Cytoplasm</keyword>
<dbReference type="InterPro" id="IPR001680">
    <property type="entry name" value="WD40_rpt"/>
</dbReference>
<organism evidence="21 22">
    <name type="scientific">Pieris brassicae</name>
    <name type="common">White butterfly</name>
    <name type="synonym">Large white butterfly</name>
    <dbReference type="NCBI Taxonomy" id="7116"/>
    <lineage>
        <taxon>Eukaryota</taxon>
        <taxon>Metazoa</taxon>
        <taxon>Ecdysozoa</taxon>
        <taxon>Arthropoda</taxon>
        <taxon>Hexapoda</taxon>
        <taxon>Insecta</taxon>
        <taxon>Pterygota</taxon>
        <taxon>Neoptera</taxon>
        <taxon>Endopterygota</taxon>
        <taxon>Lepidoptera</taxon>
        <taxon>Glossata</taxon>
        <taxon>Ditrysia</taxon>
        <taxon>Papilionoidea</taxon>
        <taxon>Pieridae</taxon>
        <taxon>Pierinae</taxon>
        <taxon>Pieris</taxon>
    </lineage>
</organism>
<dbReference type="GO" id="GO:0005875">
    <property type="term" value="C:microtubule associated complex"/>
    <property type="evidence" value="ECO:0007669"/>
    <property type="project" value="TreeGrafter"/>
</dbReference>
<feature type="repeat" description="WD" evidence="16">
    <location>
        <begin position="1198"/>
        <end position="1237"/>
    </location>
</feature>
<keyword evidence="15" id="KW-0966">Cell projection</keyword>
<keyword evidence="22" id="KW-1185">Reference proteome</keyword>
<name>A0A9P0X1E0_PIEBR</name>
<proteinExistence type="inferred from homology"/>